<dbReference type="InterPro" id="IPR008978">
    <property type="entry name" value="HSP20-like_chaperone"/>
</dbReference>
<dbReference type="PROSITE" id="PS01031">
    <property type="entry name" value="SHSP"/>
    <property type="match status" value="1"/>
</dbReference>
<sequence>MSQLIYSPFTALNQLHRELGRVFDDSATFSPDDNPLGRNAWVPQVDISEDEHSFLVTADLPGVNPKAVDVTVDGNILTIRGERATDSSASGAGYKRRERISGAFIRQFALPETVDGKSITARAANGVLEIKVPKGERHQPVNITVES</sequence>
<name>A0A973A7U7_9GAMM</name>
<dbReference type="CDD" id="cd06464">
    <property type="entry name" value="ACD_sHsps-like"/>
    <property type="match status" value="1"/>
</dbReference>
<evidence type="ECO:0000256" key="2">
    <source>
        <dbReference type="RuleBase" id="RU003616"/>
    </source>
</evidence>
<gene>
    <name evidence="4" type="ORF">HQ497_03955</name>
</gene>
<feature type="domain" description="SHSP" evidence="3">
    <location>
        <begin position="36"/>
        <end position="147"/>
    </location>
</feature>
<evidence type="ECO:0000313" key="5">
    <source>
        <dbReference type="Proteomes" id="UP000754644"/>
    </source>
</evidence>
<comment type="similarity">
    <text evidence="1 2">Belongs to the small heat shock protein (HSP20) family.</text>
</comment>
<evidence type="ECO:0000313" key="4">
    <source>
        <dbReference type="EMBL" id="NQV64500.1"/>
    </source>
</evidence>
<evidence type="ECO:0000256" key="1">
    <source>
        <dbReference type="PROSITE-ProRule" id="PRU00285"/>
    </source>
</evidence>
<evidence type="ECO:0000259" key="3">
    <source>
        <dbReference type="PROSITE" id="PS01031"/>
    </source>
</evidence>
<proteinExistence type="inferred from homology"/>
<dbReference type="AlphaFoldDB" id="A0A973A7U7"/>
<dbReference type="Proteomes" id="UP000754644">
    <property type="component" value="Unassembled WGS sequence"/>
</dbReference>
<dbReference type="InterPro" id="IPR002068">
    <property type="entry name" value="A-crystallin/Hsp20_dom"/>
</dbReference>
<dbReference type="SUPFAM" id="SSF49764">
    <property type="entry name" value="HSP20-like chaperones"/>
    <property type="match status" value="1"/>
</dbReference>
<reference evidence="4" key="1">
    <citation type="submission" date="2020-05" db="EMBL/GenBank/DDBJ databases">
        <title>Sulfur intermediates as new biogeochemical hubs in an aquatic model microbial ecosystem.</title>
        <authorList>
            <person name="Vigneron A."/>
        </authorList>
    </citation>
    <scope>NUCLEOTIDE SEQUENCE</scope>
    <source>
        <strain evidence="4">Bin.250</strain>
    </source>
</reference>
<dbReference type="InterPro" id="IPR031107">
    <property type="entry name" value="Small_HSP"/>
</dbReference>
<dbReference type="EMBL" id="JABMOJ010000141">
    <property type="protein sequence ID" value="NQV64500.1"/>
    <property type="molecule type" value="Genomic_DNA"/>
</dbReference>
<accession>A0A973A7U7</accession>
<dbReference type="PANTHER" id="PTHR11527">
    <property type="entry name" value="HEAT-SHOCK PROTEIN 20 FAMILY MEMBER"/>
    <property type="match status" value="1"/>
</dbReference>
<dbReference type="Gene3D" id="2.60.40.790">
    <property type="match status" value="1"/>
</dbReference>
<organism evidence="4 5">
    <name type="scientific">SAR86 cluster bacterium</name>
    <dbReference type="NCBI Taxonomy" id="2030880"/>
    <lineage>
        <taxon>Bacteria</taxon>
        <taxon>Pseudomonadati</taxon>
        <taxon>Pseudomonadota</taxon>
        <taxon>Gammaproteobacteria</taxon>
        <taxon>SAR86 cluster</taxon>
    </lineage>
</organism>
<dbReference type="Pfam" id="PF00011">
    <property type="entry name" value="HSP20"/>
    <property type="match status" value="1"/>
</dbReference>
<protein>
    <submittedName>
        <fullName evidence="4">Hsp20/alpha crystallin family protein</fullName>
    </submittedName>
</protein>
<comment type="caution">
    <text evidence="4">The sequence shown here is derived from an EMBL/GenBank/DDBJ whole genome shotgun (WGS) entry which is preliminary data.</text>
</comment>